<keyword evidence="5" id="KW-1003">Cell membrane</keyword>
<keyword evidence="2 5" id="KW-0812">Transmembrane</keyword>
<proteinExistence type="inferred from homology"/>
<feature type="transmembrane region" description="Helical" evidence="5">
    <location>
        <begin position="169"/>
        <end position="195"/>
    </location>
</feature>
<feature type="transmembrane region" description="Helical" evidence="5">
    <location>
        <begin position="128"/>
        <end position="149"/>
    </location>
</feature>
<evidence type="ECO:0000256" key="2">
    <source>
        <dbReference type="ARBA" id="ARBA00022692"/>
    </source>
</evidence>
<comment type="caution">
    <text evidence="6">The sequence shown here is derived from an EMBL/GenBank/DDBJ whole genome shotgun (WGS) entry which is preliminary data.</text>
</comment>
<comment type="function">
    <text evidence="5">Part of the twin-arginine translocation (Tat) system that transports large folded proteins containing a characteristic twin-arginine motif in their signal peptide across membranes. Together with TatB, TatC is part of a receptor directly interacting with Tat signal peptides.</text>
</comment>
<name>A0ABS9WWQ2_9GAMM</name>
<evidence type="ECO:0000256" key="5">
    <source>
        <dbReference type="HAMAP-Rule" id="MF_00902"/>
    </source>
</evidence>
<keyword evidence="5" id="KW-0811">Translocation</keyword>
<dbReference type="InterPro" id="IPR002033">
    <property type="entry name" value="TatC"/>
</dbReference>
<evidence type="ECO:0000256" key="1">
    <source>
        <dbReference type="ARBA" id="ARBA00004141"/>
    </source>
</evidence>
<dbReference type="PANTHER" id="PTHR30371:SF0">
    <property type="entry name" value="SEC-INDEPENDENT PROTEIN TRANSLOCASE PROTEIN TATC, CHLOROPLASTIC-RELATED"/>
    <property type="match status" value="1"/>
</dbReference>
<dbReference type="Proteomes" id="UP001139646">
    <property type="component" value="Unassembled WGS sequence"/>
</dbReference>
<accession>A0ABS9WWQ2</accession>
<sequence length="282" mass="31740">MNSTNQSNQTSSEATQKSVTLFDHLLELRSRLLRAVLGVILVFCSLVYFAQDIYQYLAQPLLQTMPSGSQMIATDVASPFFAPFKLTIVLSIFIAMPHILYQIWSFIAPGLYRNEKKLIAPLMLGSTLLFYGGIAFAYFLVFPVVFAFFTSVAPEGVVIATDISSYLDFVLKLFFAFGAAFEIPIAIILLCWTGVTSPNSLREKRPYVVVGAFVVGMLLTPPDIISQSMLAIPMLILFELGIIIASLYHKEDEELEKMKYEYQNSNNSYYFYFTSIGRYVCE</sequence>
<dbReference type="EMBL" id="JAKKSL010000001">
    <property type="protein sequence ID" value="MCI2282291.1"/>
    <property type="molecule type" value="Genomic_DNA"/>
</dbReference>
<keyword evidence="3 5" id="KW-1133">Transmembrane helix</keyword>
<comment type="subunit">
    <text evidence="5">The Tat system comprises two distinct complexes: a TatABC complex, containing multiple copies of TatA, TatB and TatC subunits, and a separate TatA complex, containing only TatA subunits. Substrates initially bind to the TatABC complex, which probably triggers association of the separate TatA complex to form the active translocon.</text>
</comment>
<dbReference type="PROSITE" id="PS01218">
    <property type="entry name" value="TATC"/>
    <property type="match status" value="1"/>
</dbReference>
<dbReference type="RefSeq" id="WP_242282902.1">
    <property type="nucleotide sequence ID" value="NZ_JAKKSL010000001.1"/>
</dbReference>
<protein>
    <recommendedName>
        <fullName evidence="5">Sec-independent protein translocase protein TatC</fullName>
    </recommendedName>
</protein>
<comment type="similarity">
    <text evidence="5">Belongs to the TatC family.</text>
</comment>
<dbReference type="Pfam" id="PF00902">
    <property type="entry name" value="TatC"/>
    <property type="match status" value="1"/>
</dbReference>
<feature type="transmembrane region" description="Helical" evidence="5">
    <location>
        <begin position="32"/>
        <end position="50"/>
    </location>
</feature>
<dbReference type="PRINTS" id="PR01840">
    <property type="entry name" value="TATCFAMILY"/>
</dbReference>
<dbReference type="PANTHER" id="PTHR30371">
    <property type="entry name" value="SEC-INDEPENDENT PROTEIN TRANSLOCASE PROTEIN TATC"/>
    <property type="match status" value="1"/>
</dbReference>
<evidence type="ECO:0000313" key="6">
    <source>
        <dbReference type="EMBL" id="MCI2282291.1"/>
    </source>
</evidence>
<keyword evidence="5" id="KW-0813">Transport</keyword>
<evidence type="ECO:0000256" key="4">
    <source>
        <dbReference type="ARBA" id="ARBA00023136"/>
    </source>
</evidence>
<keyword evidence="7" id="KW-1185">Reference proteome</keyword>
<gene>
    <name evidence="5 6" type="primary">tatC</name>
    <name evidence="6" type="ORF">L3081_01330</name>
</gene>
<feature type="transmembrane region" description="Helical" evidence="5">
    <location>
        <begin position="207"/>
        <end position="225"/>
    </location>
</feature>
<evidence type="ECO:0000313" key="7">
    <source>
        <dbReference type="Proteomes" id="UP001139646"/>
    </source>
</evidence>
<comment type="subcellular location">
    <subcellularLocation>
        <location evidence="5">Cell membrane</location>
        <topology evidence="5">Multi-pass membrane protein</topology>
    </subcellularLocation>
    <subcellularLocation>
        <location evidence="1">Membrane</location>
        <topology evidence="1">Multi-pass membrane protein</topology>
    </subcellularLocation>
</comment>
<feature type="transmembrane region" description="Helical" evidence="5">
    <location>
        <begin position="86"/>
        <end position="107"/>
    </location>
</feature>
<feature type="transmembrane region" description="Helical" evidence="5">
    <location>
        <begin position="231"/>
        <end position="249"/>
    </location>
</feature>
<dbReference type="NCBIfam" id="TIGR00945">
    <property type="entry name" value="tatC"/>
    <property type="match status" value="1"/>
</dbReference>
<reference evidence="6" key="1">
    <citation type="submission" date="2022-01" db="EMBL/GenBank/DDBJ databases">
        <title>Colwellia maritima, isolated from seawater.</title>
        <authorList>
            <person name="Kristyanto S."/>
            <person name="Jung J."/>
            <person name="Jeon C.O."/>
        </authorList>
    </citation>
    <scope>NUCLEOTIDE SEQUENCE</scope>
    <source>
        <strain evidence="6">MSW7</strain>
    </source>
</reference>
<dbReference type="HAMAP" id="MF_00902">
    <property type="entry name" value="TatC"/>
    <property type="match status" value="1"/>
</dbReference>
<keyword evidence="5" id="KW-0653">Protein transport</keyword>
<evidence type="ECO:0000256" key="3">
    <source>
        <dbReference type="ARBA" id="ARBA00022989"/>
    </source>
</evidence>
<dbReference type="InterPro" id="IPR019820">
    <property type="entry name" value="Sec-indep_translocase_CS"/>
</dbReference>
<organism evidence="6 7">
    <name type="scientific">Colwellia maritima</name>
    <dbReference type="NCBI Taxonomy" id="2912588"/>
    <lineage>
        <taxon>Bacteria</taxon>
        <taxon>Pseudomonadati</taxon>
        <taxon>Pseudomonadota</taxon>
        <taxon>Gammaproteobacteria</taxon>
        <taxon>Alteromonadales</taxon>
        <taxon>Colwelliaceae</taxon>
        <taxon>Colwellia</taxon>
    </lineage>
</organism>
<keyword evidence="4 5" id="KW-0472">Membrane</keyword>